<dbReference type="NCBIfam" id="NF002276">
    <property type="entry name" value="PRK01209.1-4"/>
    <property type="match status" value="1"/>
</dbReference>
<keyword evidence="4 9" id="KW-1003">Cell membrane</keyword>
<comment type="similarity">
    <text evidence="3 9">Belongs to the CobD/CbiB family.</text>
</comment>
<evidence type="ECO:0000313" key="10">
    <source>
        <dbReference type="EMBL" id="GED98528.1"/>
    </source>
</evidence>
<dbReference type="PANTHER" id="PTHR34308">
    <property type="entry name" value="COBALAMIN BIOSYNTHESIS PROTEIN CBIB"/>
    <property type="match status" value="1"/>
</dbReference>
<evidence type="ECO:0000256" key="3">
    <source>
        <dbReference type="ARBA" id="ARBA00006263"/>
    </source>
</evidence>
<dbReference type="AlphaFoldDB" id="A0A7I9UZC8"/>
<keyword evidence="8 9" id="KW-0472">Membrane</keyword>
<keyword evidence="7 9" id="KW-1133">Transmembrane helix</keyword>
<organism evidence="10 11">
    <name type="scientific">Gordonia crocea</name>
    <dbReference type="NCBI Taxonomy" id="589162"/>
    <lineage>
        <taxon>Bacteria</taxon>
        <taxon>Bacillati</taxon>
        <taxon>Actinomycetota</taxon>
        <taxon>Actinomycetes</taxon>
        <taxon>Mycobacteriales</taxon>
        <taxon>Gordoniaceae</taxon>
        <taxon>Gordonia</taxon>
    </lineage>
</organism>
<keyword evidence="5 9" id="KW-0169">Cobalamin biosynthesis</keyword>
<evidence type="ECO:0000256" key="4">
    <source>
        <dbReference type="ARBA" id="ARBA00022475"/>
    </source>
</evidence>
<proteinExistence type="inferred from homology"/>
<dbReference type="GO" id="GO:0005886">
    <property type="term" value="C:plasma membrane"/>
    <property type="evidence" value="ECO:0007669"/>
    <property type="project" value="UniProtKB-SubCell"/>
</dbReference>
<name>A0A7I9UZC8_9ACTN</name>
<keyword evidence="6 9" id="KW-0812">Transmembrane</keyword>
<sequence>MDNTAAGILVGALIDGAVADPRSWHPVAGFGTAASALERRVYAPSRLRGTAFAALCVGAAAGAGVVLGRFGVLGTAAATWIALGGTSLTAVGEAMADALESGDVEAARALVPSLCGRDPDALDEAGICRAAVESIAENTSDAAVAPLLAAAVGGAPGVLAYRAINTLDAMVGYRTERYREFGWASARLDDAANYLPARLTGVLVAVCGGGRPAVRAWRNDADRHPSPNAGVAEASFAGALGVRLGGETAYRGYVEQRPVLGEGADPGVADLRAAVRLSRRVQIAATVTAAVLAFSRGRSGRRACA</sequence>
<comment type="subcellular location">
    <subcellularLocation>
        <location evidence="1 9">Cell membrane</location>
        <topology evidence="1 9">Multi-pass membrane protein</topology>
    </subcellularLocation>
</comment>
<comment type="caution">
    <text evidence="10">The sequence shown here is derived from an EMBL/GenBank/DDBJ whole genome shotgun (WGS) entry which is preliminary data.</text>
</comment>
<evidence type="ECO:0000256" key="9">
    <source>
        <dbReference type="HAMAP-Rule" id="MF_00024"/>
    </source>
</evidence>
<gene>
    <name evidence="9 10" type="primary">cobD</name>
    <name evidence="10" type="ORF">nbrc107697_25670</name>
</gene>
<evidence type="ECO:0000256" key="7">
    <source>
        <dbReference type="ARBA" id="ARBA00022989"/>
    </source>
</evidence>
<dbReference type="GO" id="GO:0048472">
    <property type="term" value="F:threonine-phosphate decarboxylase activity"/>
    <property type="evidence" value="ECO:0007669"/>
    <property type="project" value="InterPro"/>
</dbReference>
<comment type="function">
    <text evidence="9">Converts cobyric acid to cobinamide by the addition of aminopropanol on the F carboxylic group.</text>
</comment>
<evidence type="ECO:0000256" key="8">
    <source>
        <dbReference type="ARBA" id="ARBA00023136"/>
    </source>
</evidence>
<comment type="pathway">
    <text evidence="2 9">Cofactor biosynthesis; adenosylcobalamin biosynthesis.</text>
</comment>
<dbReference type="InterPro" id="IPR004485">
    <property type="entry name" value="Cobalamin_biosynth_CobD/CbiB"/>
</dbReference>
<dbReference type="GO" id="GO:0009236">
    <property type="term" value="P:cobalamin biosynthetic process"/>
    <property type="evidence" value="ECO:0007669"/>
    <property type="project" value="UniProtKB-UniRule"/>
</dbReference>
<accession>A0A7I9UZC8</accession>
<evidence type="ECO:0000313" key="11">
    <source>
        <dbReference type="Proteomes" id="UP000444980"/>
    </source>
</evidence>
<dbReference type="NCBIfam" id="TIGR00380">
    <property type="entry name" value="cobal_cbiB"/>
    <property type="match status" value="1"/>
</dbReference>
<evidence type="ECO:0000256" key="2">
    <source>
        <dbReference type="ARBA" id="ARBA00004953"/>
    </source>
</evidence>
<dbReference type="Pfam" id="PF03186">
    <property type="entry name" value="CobD_Cbib"/>
    <property type="match status" value="1"/>
</dbReference>
<evidence type="ECO:0000256" key="6">
    <source>
        <dbReference type="ARBA" id="ARBA00022692"/>
    </source>
</evidence>
<evidence type="ECO:0000256" key="5">
    <source>
        <dbReference type="ARBA" id="ARBA00022573"/>
    </source>
</evidence>
<dbReference type="PANTHER" id="PTHR34308:SF1">
    <property type="entry name" value="COBALAMIN BIOSYNTHESIS PROTEIN CBIB"/>
    <property type="match status" value="1"/>
</dbReference>
<dbReference type="Proteomes" id="UP000444980">
    <property type="component" value="Unassembled WGS sequence"/>
</dbReference>
<keyword evidence="11" id="KW-1185">Reference proteome</keyword>
<evidence type="ECO:0000256" key="1">
    <source>
        <dbReference type="ARBA" id="ARBA00004651"/>
    </source>
</evidence>
<dbReference type="RefSeq" id="WP_161927935.1">
    <property type="nucleotide sequence ID" value="NZ_BJOU01000002.1"/>
</dbReference>
<reference evidence="11" key="1">
    <citation type="submission" date="2019-06" db="EMBL/GenBank/DDBJ databases">
        <title>Gordonia isolated from sludge of a wastewater treatment plant.</title>
        <authorList>
            <person name="Tamura T."/>
            <person name="Aoyama K."/>
            <person name="Kang Y."/>
            <person name="Saito S."/>
            <person name="Akiyama N."/>
            <person name="Yazawa K."/>
            <person name="Gonoi T."/>
            <person name="Mikami Y."/>
        </authorList>
    </citation>
    <scope>NUCLEOTIDE SEQUENCE [LARGE SCALE GENOMIC DNA]</scope>
    <source>
        <strain evidence="11">NBRC 107697</strain>
    </source>
</reference>
<dbReference type="UniPathway" id="UPA00148"/>
<dbReference type="OrthoDB" id="9811967at2"/>
<dbReference type="GO" id="GO:0015420">
    <property type="term" value="F:ABC-type vitamin B12 transporter activity"/>
    <property type="evidence" value="ECO:0007669"/>
    <property type="project" value="UniProtKB-UniRule"/>
</dbReference>
<protein>
    <recommendedName>
        <fullName evidence="9">Cobalamin biosynthesis protein CobD</fullName>
    </recommendedName>
</protein>
<dbReference type="HAMAP" id="MF_00024">
    <property type="entry name" value="CobD_CbiB"/>
    <property type="match status" value="1"/>
</dbReference>
<dbReference type="EMBL" id="BJOU01000002">
    <property type="protein sequence ID" value="GED98528.1"/>
    <property type="molecule type" value="Genomic_DNA"/>
</dbReference>